<accession>A0A426Z8A8</accession>
<gene>
    <name evidence="2" type="ORF">B296_00028423</name>
</gene>
<organism evidence="2 3">
    <name type="scientific">Ensete ventricosum</name>
    <name type="common">Abyssinian banana</name>
    <name type="synonym">Musa ensete</name>
    <dbReference type="NCBI Taxonomy" id="4639"/>
    <lineage>
        <taxon>Eukaryota</taxon>
        <taxon>Viridiplantae</taxon>
        <taxon>Streptophyta</taxon>
        <taxon>Embryophyta</taxon>
        <taxon>Tracheophyta</taxon>
        <taxon>Spermatophyta</taxon>
        <taxon>Magnoliopsida</taxon>
        <taxon>Liliopsida</taxon>
        <taxon>Zingiberales</taxon>
        <taxon>Musaceae</taxon>
        <taxon>Ensete</taxon>
    </lineage>
</organism>
<comment type="caution">
    <text evidence="2">The sequence shown here is derived from an EMBL/GenBank/DDBJ whole genome shotgun (WGS) entry which is preliminary data.</text>
</comment>
<name>A0A426Z8A8_ENSVE</name>
<protein>
    <submittedName>
        <fullName evidence="2">Uncharacterized protein</fullName>
    </submittedName>
</protein>
<dbReference type="Proteomes" id="UP000287651">
    <property type="component" value="Unassembled WGS sequence"/>
</dbReference>
<dbReference type="EMBL" id="AMZH03007902">
    <property type="protein sequence ID" value="RRT60163.1"/>
    <property type="molecule type" value="Genomic_DNA"/>
</dbReference>
<proteinExistence type="predicted"/>
<reference evidence="2 3" key="1">
    <citation type="journal article" date="2014" name="Agronomy (Basel)">
        <title>A Draft Genome Sequence for Ensete ventricosum, the Drought-Tolerant Tree Against Hunger.</title>
        <authorList>
            <person name="Harrison J."/>
            <person name="Moore K.A."/>
            <person name="Paszkiewicz K."/>
            <person name="Jones T."/>
            <person name="Grant M."/>
            <person name="Ambacheew D."/>
            <person name="Muzemil S."/>
            <person name="Studholme D.J."/>
        </authorList>
    </citation>
    <scope>NUCLEOTIDE SEQUENCE [LARGE SCALE GENOMIC DNA]</scope>
</reference>
<evidence type="ECO:0000256" key="1">
    <source>
        <dbReference type="SAM" id="MobiDB-lite"/>
    </source>
</evidence>
<sequence>MDIRSPFPPSIQPRFFLFRYLTRSFAFASLLPVRSRSLKPHSAAINVPRPVKFSTYCAPIVPQELQGPETPRSDRILPSAAIGRPKA</sequence>
<evidence type="ECO:0000313" key="3">
    <source>
        <dbReference type="Proteomes" id="UP000287651"/>
    </source>
</evidence>
<evidence type="ECO:0000313" key="2">
    <source>
        <dbReference type="EMBL" id="RRT60163.1"/>
    </source>
</evidence>
<feature type="region of interest" description="Disordered" evidence="1">
    <location>
        <begin position="64"/>
        <end position="87"/>
    </location>
</feature>
<dbReference type="AlphaFoldDB" id="A0A426Z8A8"/>